<dbReference type="RefSeq" id="XP_010463124.1">
    <property type="nucleotide sequence ID" value="XM_010464822.2"/>
</dbReference>
<evidence type="ECO:0000259" key="1">
    <source>
        <dbReference type="Pfam" id="PF05699"/>
    </source>
</evidence>
<organism evidence="3 4">
    <name type="scientific">Camelina sativa</name>
    <name type="common">False flax</name>
    <name type="synonym">Myagrum sativum</name>
    <dbReference type="NCBI Taxonomy" id="90675"/>
    <lineage>
        <taxon>Eukaryota</taxon>
        <taxon>Viridiplantae</taxon>
        <taxon>Streptophyta</taxon>
        <taxon>Embryophyta</taxon>
        <taxon>Tracheophyta</taxon>
        <taxon>Spermatophyta</taxon>
        <taxon>Magnoliopsida</taxon>
        <taxon>eudicotyledons</taxon>
        <taxon>Gunneridae</taxon>
        <taxon>Pentapetalae</taxon>
        <taxon>rosids</taxon>
        <taxon>malvids</taxon>
        <taxon>Brassicales</taxon>
        <taxon>Brassicaceae</taxon>
        <taxon>Camelineae</taxon>
        <taxon>Camelina</taxon>
    </lineage>
</organism>
<evidence type="ECO:0000313" key="4">
    <source>
        <dbReference type="RefSeq" id="XP_010463124.1"/>
    </source>
</evidence>
<accession>A0ABM0VYL0</accession>
<evidence type="ECO:0000313" key="3">
    <source>
        <dbReference type="Proteomes" id="UP000694864"/>
    </source>
</evidence>
<keyword evidence="3" id="KW-1185">Reference proteome</keyword>
<dbReference type="Pfam" id="PF05699">
    <property type="entry name" value="Dimer_Tnp_hAT"/>
    <property type="match status" value="1"/>
</dbReference>
<dbReference type="SUPFAM" id="SSF53098">
    <property type="entry name" value="Ribonuclease H-like"/>
    <property type="match status" value="1"/>
</dbReference>
<dbReference type="InterPro" id="IPR008906">
    <property type="entry name" value="HATC_C_dom"/>
</dbReference>
<dbReference type="GeneID" id="104743775"/>
<reference evidence="4" key="2">
    <citation type="submission" date="2025-08" db="UniProtKB">
        <authorList>
            <consortium name="RefSeq"/>
        </authorList>
    </citation>
    <scope>IDENTIFICATION</scope>
    <source>
        <tissue evidence="4">Leaf</tissue>
    </source>
</reference>
<dbReference type="PANTHER" id="PTHR23272">
    <property type="entry name" value="BED FINGER-RELATED"/>
    <property type="match status" value="1"/>
</dbReference>
<dbReference type="Proteomes" id="UP000694864">
    <property type="component" value="Chromosome 14"/>
</dbReference>
<protein>
    <submittedName>
        <fullName evidence="4">Zinc finger BED domain-containing protein RICESLEEPER 2-like</fullName>
    </submittedName>
</protein>
<dbReference type="Pfam" id="PF14372">
    <property type="entry name" value="hAT-like_RNase-H"/>
    <property type="match status" value="1"/>
</dbReference>
<dbReference type="InterPro" id="IPR025525">
    <property type="entry name" value="hAT-like_transposase_RNase-H"/>
</dbReference>
<proteinExistence type="predicted"/>
<name>A0ABM0VYL0_CAMSA</name>
<sequence>MSKSVAAVRNAVVYVRASGNRLESFEHKLDSGRITRGSLTLDVRTRWNSTFLMLTRALKFRHGFDKMEAEDKLYSDHFLEMDNGQMRVGPPLKADWDKVDGLIDILTVFYQSTLVVSASTTVCSHKVYSEICDIDNHLTTVSKSADLDLSVKAEAMRGKFDKYWDGLDNINRLLIIASVFDPRNKMKFANLCFETLYGKGSLQSKWLGESVSDVMVKLFEEYNTNRSNPPGFASSASQGGTTAGGHRPAYHVADVEVKVGTEGMASVYNKLVNEEGYDETKTELDIYLKESVENPKSSLLGTEYDVLSWWRFNSTRFPVLSELARDILAMQVSSVASESAFSTSGQILVPQRSCLTHYMIEVLMCTEQWMKADHHIGEKGVENFAQMVADIEEQDQLEKEFQFASEEQGN</sequence>
<reference evidence="3" key="1">
    <citation type="journal article" date="2014" name="Nat. Commun.">
        <title>The emerging biofuel crop Camelina sativa retains a highly undifferentiated hexaploid genome structure.</title>
        <authorList>
            <person name="Kagale S."/>
            <person name="Koh C."/>
            <person name="Nixon J."/>
            <person name="Bollina V."/>
            <person name="Clarke W.E."/>
            <person name="Tuteja R."/>
            <person name="Spillane C."/>
            <person name="Robinson S.J."/>
            <person name="Links M.G."/>
            <person name="Clarke C."/>
            <person name="Higgins E.E."/>
            <person name="Huebert T."/>
            <person name="Sharpe A.G."/>
            <person name="Parkin I.A."/>
        </authorList>
    </citation>
    <scope>NUCLEOTIDE SEQUENCE [LARGE SCALE GENOMIC DNA]</scope>
    <source>
        <strain evidence="3">cv. DH55</strain>
    </source>
</reference>
<feature type="domain" description="hAT-like transposase RNase-H fold" evidence="2">
    <location>
        <begin position="118"/>
        <end position="222"/>
    </location>
</feature>
<dbReference type="PANTHER" id="PTHR23272:SF187">
    <property type="entry name" value="AC9 TRANSPOSASE-RELATED"/>
    <property type="match status" value="1"/>
</dbReference>
<evidence type="ECO:0000259" key="2">
    <source>
        <dbReference type="Pfam" id="PF14372"/>
    </source>
</evidence>
<dbReference type="InterPro" id="IPR012337">
    <property type="entry name" value="RNaseH-like_sf"/>
</dbReference>
<feature type="domain" description="HAT C-terminal dimerisation" evidence="1">
    <location>
        <begin position="283"/>
        <end position="370"/>
    </location>
</feature>
<gene>
    <name evidence="4" type="primary">LOC104743775</name>
</gene>